<proteinExistence type="predicted"/>
<dbReference type="AlphaFoldDB" id="A0AAD6NK57"/>
<dbReference type="Gene3D" id="2.130.10.10">
    <property type="entry name" value="YVTN repeat-like/Quinoprotein amine dehydrogenase"/>
    <property type="match status" value="1"/>
</dbReference>
<comment type="caution">
    <text evidence="5">The sequence shown here is derived from an EMBL/GenBank/DDBJ whole genome shotgun (WGS) entry which is preliminary data.</text>
</comment>
<gene>
    <name evidence="5" type="ORF">Dda_3229</name>
</gene>
<keyword evidence="6" id="KW-1185">Reference proteome</keyword>
<reference evidence="5" key="1">
    <citation type="submission" date="2023-01" db="EMBL/GenBank/DDBJ databases">
        <title>The chitinases involved in constricting ring structure development in the nematode-trapping fungus Drechslerella dactyloides.</title>
        <authorList>
            <person name="Wang R."/>
            <person name="Zhang L."/>
            <person name="Tang P."/>
            <person name="Li S."/>
            <person name="Liang L."/>
        </authorList>
    </citation>
    <scope>NUCLEOTIDE SEQUENCE</scope>
    <source>
        <strain evidence="5">YMF1.00031</strain>
    </source>
</reference>
<evidence type="ECO:0000313" key="6">
    <source>
        <dbReference type="Proteomes" id="UP001221413"/>
    </source>
</evidence>
<name>A0AAD6NK57_DREDA</name>
<evidence type="ECO:0000313" key="5">
    <source>
        <dbReference type="EMBL" id="KAJ6262421.1"/>
    </source>
</evidence>
<feature type="repeat" description="WD" evidence="3">
    <location>
        <begin position="355"/>
        <end position="398"/>
    </location>
</feature>
<sequence length="447" mass="49837">MPLLPEIPGFYYDNEKKKYFKITAAHTSTSAVYNADRVKREREEAQQAEEQRREEEAVRPLLKRSRRVSDSSNGLVNYRLRMQMGLLRLEAPRRDGELAMWATVLCEEPIIEASRDKKLSGMETSPGLGGVFTFAPDQGLRWYPQPYDHFYEERNTASRTVKIPDMEHRMTSSTILPEGKGILVASGQTYATVSLGKSGRPNIDSAVKIPEAGSIWACATNSAGAIAIGGSYKSGRRGLLSLTTSTGSPLLLRPESDVLALTYLDNNVLLSGSRNGKIKIYDTRRNLEKEITHETAIASHVSSITHLRKLNNDHYIVVNGLGGQTALQDLRYCRPMAGHQRGHMPRGPVSPVMTYKNHNKATLGLGFDIDEEQEFIAVAGEDNKIRLYSISSGQVIKTLEMPDEVSSIRFSKDADGCRDMFATTGEWVYRYHTGFPHDSDDDVEMEG</sequence>
<dbReference type="SUPFAM" id="SSF50978">
    <property type="entry name" value="WD40 repeat-like"/>
    <property type="match status" value="1"/>
</dbReference>
<evidence type="ECO:0000256" key="1">
    <source>
        <dbReference type="ARBA" id="ARBA00022574"/>
    </source>
</evidence>
<dbReference type="PROSITE" id="PS50082">
    <property type="entry name" value="WD_REPEATS_2"/>
    <property type="match status" value="1"/>
</dbReference>
<evidence type="ECO:0000256" key="2">
    <source>
        <dbReference type="ARBA" id="ARBA00022737"/>
    </source>
</evidence>
<dbReference type="Pfam" id="PF23761">
    <property type="entry name" value="Beta-prop_DCAF4"/>
    <property type="match status" value="1"/>
</dbReference>
<dbReference type="PANTHER" id="PTHR44472:SF1">
    <property type="entry name" value="DDB1 AND CUL4 ASSOCIATED FACTOR 4"/>
    <property type="match status" value="1"/>
</dbReference>
<dbReference type="InterPro" id="IPR052254">
    <property type="entry name" value="CUL4-DDB1_E3_ligase_receptor"/>
</dbReference>
<dbReference type="SMART" id="SM00320">
    <property type="entry name" value="WD40"/>
    <property type="match status" value="2"/>
</dbReference>
<dbReference type="InterPro" id="IPR001680">
    <property type="entry name" value="WD40_rpt"/>
</dbReference>
<organism evidence="5 6">
    <name type="scientific">Drechslerella dactyloides</name>
    <name type="common">Nematode-trapping fungus</name>
    <name type="synonym">Arthrobotrys dactyloides</name>
    <dbReference type="NCBI Taxonomy" id="74499"/>
    <lineage>
        <taxon>Eukaryota</taxon>
        <taxon>Fungi</taxon>
        <taxon>Dikarya</taxon>
        <taxon>Ascomycota</taxon>
        <taxon>Pezizomycotina</taxon>
        <taxon>Orbiliomycetes</taxon>
        <taxon>Orbiliales</taxon>
        <taxon>Orbiliaceae</taxon>
        <taxon>Drechslerella</taxon>
    </lineage>
</organism>
<dbReference type="PANTHER" id="PTHR44472">
    <property type="entry name" value="DDB1- AND CUL4-ASSOCIATED FACTOR 4-RELATED"/>
    <property type="match status" value="1"/>
</dbReference>
<protein>
    <recommendedName>
        <fullName evidence="7">WD40 repeat-like protein</fullName>
    </recommendedName>
</protein>
<dbReference type="InterPro" id="IPR015943">
    <property type="entry name" value="WD40/YVTN_repeat-like_dom_sf"/>
</dbReference>
<accession>A0AAD6NK57</accession>
<evidence type="ECO:0008006" key="7">
    <source>
        <dbReference type="Google" id="ProtNLM"/>
    </source>
</evidence>
<dbReference type="Proteomes" id="UP001221413">
    <property type="component" value="Unassembled WGS sequence"/>
</dbReference>
<dbReference type="InterPro" id="IPR036322">
    <property type="entry name" value="WD40_repeat_dom_sf"/>
</dbReference>
<evidence type="ECO:0000256" key="3">
    <source>
        <dbReference type="PROSITE-ProRule" id="PRU00221"/>
    </source>
</evidence>
<evidence type="ECO:0000256" key="4">
    <source>
        <dbReference type="SAM" id="MobiDB-lite"/>
    </source>
</evidence>
<dbReference type="GO" id="GO:0080008">
    <property type="term" value="C:Cul4-RING E3 ubiquitin ligase complex"/>
    <property type="evidence" value="ECO:0007669"/>
    <property type="project" value="TreeGrafter"/>
</dbReference>
<feature type="region of interest" description="Disordered" evidence="4">
    <location>
        <begin position="36"/>
        <end position="58"/>
    </location>
</feature>
<dbReference type="EMBL" id="JAQGDS010000003">
    <property type="protein sequence ID" value="KAJ6262421.1"/>
    <property type="molecule type" value="Genomic_DNA"/>
</dbReference>
<keyword evidence="2" id="KW-0677">Repeat</keyword>
<keyword evidence="1 3" id="KW-0853">WD repeat</keyword>